<dbReference type="InterPro" id="IPR006600">
    <property type="entry name" value="HTH_CenpB_DNA-bd_dom"/>
</dbReference>
<dbReference type="Proteomes" id="UP000286510">
    <property type="component" value="Unassembled WGS sequence"/>
</dbReference>
<dbReference type="Proteomes" id="UP000266196">
    <property type="component" value="Unassembled WGS sequence"/>
</dbReference>
<dbReference type="Proteomes" id="UP000265716">
    <property type="component" value="Unassembled WGS sequence"/>
</dbReference>
<keyword evidence="1" id="KW-0238">DNA-binding</keyword>
<dbReference type="PROSITE" id="PS51253">
    <property type="entry name" value="HTH_CENPB"/>
    <property type="match status" value="1"/>
</dbReference>
<evidence type="ECO:0000313" key="3">
    <source>
        <dbReference type="EMBL" id="RHY65766.1"/>
    </source>
</evidence>
<evidence type="ECO:0000313" key="8">
    <source>
        <dbReference type="Proteomes" id="UP000286510"/>
    </source>
</evidence>
<sequence length="340" mass="38291">MAAFSKIPYNTLMKYVRATKAGTTMTPKRRGPRPTMPTSCEEDLVAWIGGMQRDGHPPERYAILVKANQLARMIDPSLSLTSGWYHRFRNRHPQLTKRCAQVISHARNHVDLDGVQRLYESLSATILEHALTPDRIFNMDETAFISRKKSNAVIALKGLNIIVTGHLHSISKSAALRIASKAWTERIIPKNIISGFEATGLWPLSHDQMIKRFNLFKGGGVPKSYLQANWLERRFVIRSEILRLPSQAKTKKSTRKTIDVGGRILTLALLWELDKTKKDRQEAKSRMDAMVAERKKKRGAALVVSAVVSRWARVAATMDLKPLPNGQVKANRKNAVEVVV</sequence>
<proteinExistence type="predicted"/>
<organism evidence="3 6">
    <name type="scientific">Aphanomyces astaci</name>
    <name type="common">Crayfish plague agent</name>
    <dbReference type="NCBI Taxonomy" id="112090"/>
    <lineage>
        <taxon>Eukaryota</taxon>
        <taxon>Sar</taxon>
        <taxon>Stramenopiles</taxon>
        <taxon>Oomycota</taxon>
        <taxon>Saprolegniomycetes</taxon>
        <taxon>Saprolegniales</taxon>
        <taxon>Verrucalvaceae</taxon>
        <taxon>Aphanomyces</taxon>
    </lineage>
</organism>
<dbReference type="VEuPathDB" id="FungiDB:H257_07341"/>
<dbReference type="EMBL" id="QUTE01015368">
    <property type="protein sequence ID" value="RHY99926.1"/>
    <property type="molecule type" value="Genomic_DNA"/>
</dbReference>
<evidence type="ECO:0000313" key="4">
    <source>
        <dbReference type="EMBL" id="RHY87540.1"/>
    </source>
</evidence>
<evidence type="ECO:0000256" key="1">
    <source>
        <dbReference type="ARBA" id="ARBA00023125"/>
    </source>
</evidence>
<comment type="caution">
    <text evidence="3">The sequence shown here is derived from an EMBL/GenBank/DDBJ whole genome shotgun (WGS) entry which is preliminary data.</text>
</comment>
<dbReference type="Gene3D" id="1.10.10.60">
    <property type="entry name" value="Homeodomain-like"/>
    <property type="match status" value="1"/>
</dbReference>
<dbReference type="Pfam" id="PF03221">
    <property type="entry name" value="HTH_Tnp_Tc5"/>
    <property type="match status" value="1"/>
</dbReference>
<evidence type="ECO:0000259" key="2">
    <source>
        <dbReference type="PROSITE" id="PS51253"/>
    </source>
</evidence>
<dbReference type="AlphaFoldDB" id="A0A397DI69"/>
<dbReference type="InterPro" id="IPR009057">
    <property type="entry name" value="Homeodomain-like_sf"/>
</dbReference>
<evidence type="ECO:0000313" key="5">
    <source>
        <dbReference type="EMBL" id="RHY99926.1"/>
    </source>
</evidence>
<accession>A0A397DI69</accession>
<reference evidence="6 7" key="1">
    <citation type="submission" date="2018-08" db="EMBL/GenBank/DDBJ databases">
        <title>Aphanomyces genome sequencing and annotation.</title>
        <authorList>
            <person name="Minardi D."/>
            <person name="Oidtmann B."/>
            <person name="Van Der Giezen M."/>
            <person name="Studholme D.J."/>
        </authorList>
    </citation>
    <scope>NUCLEOTIDE SEQUENCE [LARGE SCALE GENOMIC DNA]</scope>
    <source>
        <strain evidence="5 7">197901</strain>
        <strain evidence="4 8">FDL457</strain>
        <strain evidence="3 6">SA</strain>
    </source>
</reference>
<gene>
    <name evidence="4" type="ORF">DYB26_005729</name>
    <name evidence="5" type="ORF">DYB31_014588</name>
    <name evidence="3" type="ORF">DYB38_007269</name>
</gene>
<dbReference type="GO" id="GO:0003677">
    <property type="term" value="F:DNA binding"/>
    <property type="evidence" value="ECO:0007669"/>
    <property type="project" value="UniProtKB-KW"/>
</dbReference>
<dbReference type="EMBL" id="QUTC01004247">
    <property type="protein sequence ID" value="RHY65766.1"/>
    <property type="molecule type" value="Genomic_DNA"/>
</dbReference>
<protein>
    <recommendedName>
        <fullName evidence="2">HTH CENPB-type domain-containing protein</fullName>
    </recommendedName>
</protein>
<evidence type="ECO:0000313" key="6">
    <source>
        <dbReference type="Proteomes" id="UP000265716"/>
    </source>
</evidence>
<name>A0A397DI69_APHAT</name>
<dbReference type="EMBL" id="QUTF01023201">
    <property type="protein sequence ID" value="RHY87540.1"/>
    <property type="molecule type" value="Genomic_DNA"/>
</dbReference>
<dbReference type="SUPFAM" id="SSF46689">
    <property type="entry name" value="Homeodomain-like"/>
    <property type="match status" value="1"/>
</dbReference>
<evidence type="ECO:0000313" key="7">
    <source>
        <dbReference type="Proteomes" id="UP000266196"/>
    </source>
</evidence>
<feature type="domain" description="HTH CENPB-type" evidence="2">
    <location>
        <begin position="28"/>
        <end position="98"/>
    </location>
</feature>